<accession>A0A0X3P0S3</accession>
<dbReference type="InterPro" id="IPR001254">
    <property type="entry name" value="Trypsin_dom"/>
</dbReference>
<dbReference type="InterPro" id="IPR003961">
    <property type="entry name" value="FN3_dom"/>
</dbReference>
<dbReference type="CDD" id="cd00190">
    <property type="entry name" value="Tryp_SPc"/>
    <property type="match status" value="1"/>
</dbReference>
<dbReference type="GO" id="GO:0006508">
    <property type="term" value="P:proteolysis"/>
    <property type="evidence" value="ECO:0007669"/>
    <property type="project" value="InterPro"/>
</dbReference>
<dbReference type="InterPro" id="IPR043504">
    <property type="entry name" value="Peptidase_S1_PA_chymotrypsin"/>
</dbReference>
<dbReference type="Gene3D" id="2.60.40.10">
    <property type="entry name" value="Immunoglobulins"/>
    <property type="match status" value="3"/>
</dbReference>
<dbReference type="InterPro" id="IPR018114">
    <property type="entry name" value="TRYPSIN_HIS"/>
</dbReference>
<evidence type="ECO:0000259" key="4">
    <source>
        <dbReference type="PROSITE" id="PS50853"/>
    </source>
</evidence>
<evidence type="ECO:0000256" key="1">
    <source>
        <dbReference type="ARBA" id="ARBA00023157"/>
    </source>
</evidence>
<dbReference type="AlphaFoldDB" id="A0A0X3P0S3"/>
<name>A0A0X3P0S3_SCHSO</name>
<evidence type="ECO:0000256" key="2">
    <source>
        <dbReference type="ARBA" id="ARBA00024195"/>
    </source>
</evidence>
<dbReference type="Pfam" id="PF00041">
    <property type="entry name" value="fn3"/>
    <property type="match status" value="2"/>
</dbReference>
<keyword evidence="1" id="KW-1015">Disulfide bond</keyword>
<dbReference type="Gene3D" id="2.40.10.10">
    <property type="entry name" value="Trypsin-like serine proteases"/>
    <property type="match status" value="1"/>
</dbReference>
<dbReference type="PRINTS" id="PR00722">
    <property type="entry name" value="CHYMOTRYPSIN"/>
</dbReference>
<feature type="domain" description="Fibronectin type-III" evidence="4">
    <location>
        <begin position="108"/>
        <end position="199"/>
    </location>
</feature>
<feature type="domain" description="Fibronectin type-III" evidence="4">
    <location>
        <begin position="203"/>
        <end position="298"/>
    </location>
</feature>
<reference evidence="5" key="1">
    <citation type="submission" date="2016-01" db="EMBL/GenBank/DDBJ databases">
        <title>Reference transcriptome for the parasite Schistocephalus solidus: insights into the molecular evolution of parasitism.</title>
        <authorList>
            <person name="Hebert F.O."/>
            <person name="Grambauer S."/>
            <person name="Barber I."/>
            <person name="Landry C.R."/>
            <person name="Aubin-Horth N."/>
        </authorList>
    </citation>
    <scope>NUCLEOTIDE SEQUENCE</scope>
</reference>
<feature type="domain" description="Peptidase S1" evidence="3">
    <location>
        <begin position="410"/>
        <end position="666"/>
    </location>
</feature>
<dbReference type="PROSITE" id="PS00134">
    <property type="entry name" value="TRYPSIN_HIS"/>
    <property type="match status" value="1"/>
</dbReference>
<dbReference type="SUPFAM" id="SSF50494">
    <property type="entry name" value="Trypsin-like serine proteases"/>
    <property type="match status" value="1"/>
</dbReference>
<sequence length="671" mass="74224">TATVTTFADQSVTNVTFSEITTASFKVSWQAPYLSNGEIPTYKIESINTNTGRKLTMEVLTYETTFTGLDPNTTYNISIMTENKPRNGHSVGLGPPVTATVTTLPLDELGLRAEALSSDSIRVTWRKITAKSKINEERFIVDLRKQDATYQVEVGADKSTYNCTDLSPFTAYPITLTYLSANGLLPEIYATTTVTTWPSAGQRVTNIRFPRTKFRSIMVAWSAPDKPYGIIKLYKVFLRSREDRRKIDVTAPKTETTFTNLYPNTAYTIIIQTENLQLNGQGGGIGKNSTATVTTLDDVYLGAVAMGTDIVRVTWKNESVLSKDNSRPSIILLSDGRVESQYEIVPGSWEQFFRNLSTFTTYTVTLMRFVSTDRDFSESFNVSVTTWPAVSPSDHPTCGRRRQPPTTWSPLNMTRRVTDQNSWPWTLGLYSSVRGGYPYCGGTLIAPDWIITAAHCVELAMNCITAPVGELFSYKALTSAILFARIGDHDLNKREATEMDRVVRSIIIHPQYKVQSGNREHDVALLQLAKPVPIGAEIDVICLPQTDSTVSSSTECVFAGWGPTLSSQLNVHQVSSVLTEGRVMIESKDVCQTFEKNGIPEGQACLATRNGNPCWGDSGAGVYCPDAQGQWSLYGLINRGKFLCVGQYAMSTFIPPHVDWIRKTVAAKNVT</sequence>
<feature type="non-terminal residue" evidence="5">
    <location>
        <position position="1"/>
    </location>
</feature>
<dbReference type="SMART" id="SM00060">
    <property type="entry name" value="FN3"/>
    <property type="match status" value="3"/>
</dbReference>
<dbReference type="InterPro" id="IPR036116">
    <property type="entry name" value="FN3_sf"/>
</dbReference>
<dbReference type="InterPro" id="IPR009003">
    <property type="entry name" value="Peptidase_S1_PA"/>
</dbReference>
<dbReference type="PROSITE" id="PS50853">
    <property type="entry name" value="FN3"/>
    <property type="match status" value="3"/>
</dbReference>
<proteinExistence type="inferred from homology"/>
<evidence type="ECO:0000313" key="5">
    <source>
        <dbReference type="EMBL" id="JAP45465.1"/>
    </source>
</evidence>
<dbReference type="EMBL" id="GEEE01017760">
    <property type="protein sequence ID" value="JAP45465.1"/>
    <property type="molecule type" value="Transcribed_RNA"/>
</dbReference>
<gene>
    <name evidence="5" type="primary">OVCH1</name>
    <name evidence="5" type="ORF">TR116256</name>
</gene>
<comment type="similarity">
    <text evidence="2">Belongs to the peptidase S1 family. CLIP subfamily.</text>
</comment>
<organism evidence="5">
    <name type="scientific">Schistocephalus solidus</name>
    <name type="common">Tapeworm</name>
    <dbReference type="NCBI Taxonomy" id="70667"/>
    <lineage>
        <taxon>Eukaryota</taxon>
        <taxon>Metazoa</taxon>
        <taxon>Spiralia</taxon>
        <taxon>Lophotrochozoa</taxon>
        <taxon>Platyhelminthes</taxon>
        <taxon>Cestoda</taxon>
        <taxon>Eucestoda</taxon>
        <taxon>Diphyllobothriidea</taxon>
        <taxon>Diphyllobothriidae</taxon>
        <taxon>Schistocephalus</taxon>
    </lineage>
</organism>
<dbReference type="CDD" id="cd00063">
    <property type="entry name" value="FN3"/>
    <property type="match status" value="2"/>
</dbReference>
<dbReference type="InterPro" id="IPR051487">
    <property type="entry name" value="Ser/Thr_Proteases_Immune/Dev"/>
</dbReference>
<feature type="domain" description="Fibronectin type-III" evidence="4">
    <location>
        <begin position="11"/>
        <end position="107"/>
    </location>
</feature>
<dbReference type="SMART" id="SM00020">
    <property type="entry name" value="Tryp_SPc"/>
    <property type="match status" value="1"/>
</dbReference>
<dbReference type="SUPFAM" id="SSF49265">
    <property type="entry name" value="Fibronectin type III"/>
    <property type="match status" value="2"/>
</dbReference>
<dbReference type="InterPro" id="IPR001314">
    <property type="entry name" value="Peptidase_S1A"/>
</dbReference>
<dbReference type="GO" id="GO:0004252">
    <property type="term" value="F:serine-type endopeptidase activity"/>
    <property type="evidence" value="ECO:0007669"/>
    <property type="project" value="InterPro"/>
</dbReference>
<evidence type="ECO:0000259" key="3">
    <source>
        <dbReference type="PROSITE" id="PS50240"/>
    </source>
</evidence>
<dbReference type="InterPro" id="IPR013783">
    <property type="entry name" value="Ig-like_fold"/>
</dbReference>
<protein>
    <submittedName>
        <fullName evidence="5">Ovochymase-1</fullName>
    </submittedName>
</protein>
<dbReference type="Pfam" id="PF00089">
    <property type="entry name" value="Trypsin"/>
    <property type="match status" value="1"/>
</dbReference>
<dbReference type="PANTHER" id="PTHR24256">
    <property type="entry name" value="TRYPTASE-RELATED"/>
    <property type="match status" value="1"/>
</dbReference>
<dbReference type="PROSITE" id="PS50240">
    <property type="entry name" value="TRYPSIN_DOM"/>
    <property type="match status" value="1"/>
</dbReference>